<sequence>MTKDLEKNPALQGYRMLSVGWAGQTHCELASMFSSLYGALTDPSVHYFLCSLLCVMGIQVQNTKKIKLLAALIGSSIAGRTRGGLLQGLESLMFMLLKNIN</sequence>
<dbReference type="EMBL" id="CM037018">
    <property type="protein sequence ID" value="KAH7674535.1"/>
    <property type="molecule type" value="Genomic_DNA"/>
</dbReference>
<comment type="caution">
    <text evidence="1">The sequence shown here is derived from an EMBL/GenBank/DDBJ whole genome shotgun (WGS) entry which is preliminary data.</text>
</comment>
<protein>
    <submittedName>
        <fullName evidence="1">Uncharacterized protein</fullName>
    </submittedName>
</protein>
<proteinExistence type="predicted"/>
<reference evidence="2" key="1">
    <citation type="journal article" date="2022" name="Nat. Commun.">
        <title>Chromosome evolution and the genetic basis of agronomically important traits in greater yam.</title>
        <authorList>
            <person name="Bredeson J.V."/>
            <person name="Lyons J.B."/>
            <person name="Oniyinde I.O."/>
            <person name="Okereke N.R."/>
            <person name="Kolade O."/>
            <person name="Nnabue I."/>
            <person name="Nwadili C.O."/>
            <person name="Hribova E."/>
            <person name="Parker M."/>
            <person name="Nwogha J."/>
            <person name="Shu S."/>
            <person name="Carlson J."/>
            <person name="Kariba R."/>
            <person name="Muthemba S."/>
            <person name="Knop K."/>
            <person name="Barton G.J."/>
            <person name="Sherwood A.V."/>
            <person name="Lopez-Montes A."/>
            <person name="Asiedu R."/>
            <person name="Jamnadass R."/>
            <person name="Muchugi A."/>
            <person name="Goodstein D."/>
            <person name="Egesi C.N."/>
            <person name="Featherston J."/>
            <person name="Asfaw A."/>
            <person name="Simpson G.G."/>
            <person name="Dolezel J."/>
            <person name="Hendre P.S."/>
            <person name="Van Deynze A."/>
            <person name="Kumar P.L."/>
            <person name="Obidiegwu J.E."/>
            <person name="Bhattacharjee R."/>
            <person name="Rokhsar D.S."/>
        </authorList>
    </citation>
    <scope>NUCLEOTIDE SEQUENCE [LARGE SCALE GENOMIC DNA]</scope>
    <source>
        <strain evidence="2">cv. TDa95/00328</strain>
    </source>
</reference>
<name>A0ACB7VJU0_DIOAL</name>
<evidence type="ECO:0000313" key="1">
    <source>
        <dbReference type="EMBL" id="KAH7674535.1"/>
    </source>
</evidence>
<gene>
    <name evidence="1" type="ORF">IHE45_08G080500</name>
</gene>
<accession>A0ACB7VJU0</accession>
<organism evidence="1 2">
    <name type="scientific">Dioscorea alata</name>
    <name type="common">Purple yam</name>
    <dbReference type="NCBI Taxonomy" id="55571"/>
    <lineage>
        <taxon>Eukaryota</taxon>
        <taxon>Viridiplantae</taxon>
        <taxon>Streptophyta</taxon>
        <taxon>Embryophyta</taxon>
        <taxon>Tracheophyta</taxon>
        <taxon>Spermatophyta</taxon>
        <taxon>Magnoliopsida</taxon>
        <taxon>Liliopsida</taxon>
        <taxon>Dioscoreales</taxon>
        <taxon>Dioscoreaceae</taxon>
        <taxon>Dioscorea</taxon>
    </lineage>
</organism>
<keyword evidence="2" id="KW-1185">Reference proteome</keyword>
<dbReference type="Proteomes" id="UP000827976">
    <property type="component" value="Chromosome 8"/>
</dbReference>
<evidence type="ECO:0000313" key="2">
    <source>
        <dbReference type="Proteomes" id="UP000827976"/>
    </source>
</evidence>